<evidence type="ECO:0008006" key="3">
    <source>
        <dbReference type="Google" id="ProtNLM"/>
    </source>
</evidence>
<dbReference type="AlphaFoldDB" id="A0A1Q8QFI2"/>
<dbReference type="Gene3D" id="3.40.50.300">
    <property type="entry name" value="P-loop containing nucleotide triphosphate hydrolases"/>
    <property type="match status" value="1"/>
</dbReference>
<sequence>MSVDFYGQGQFPPMAFHSEGHQDSMGIALFFALMEKLTTSEFGLVVLDDVVMSVDIEHRKNFCRLLKSFFPERQFIITTHDNVWAKNLINEGVVERKNSIEFLYWNVEEGPVTVVGQDVWNTSRTKAKMDLHGASAFFRREMECHFENICDKLHARIRYNNIHKWDYGQYMSAAYKELQNLIKKAKQQAHVFNQTETINQLDLLESTLKARITTATAENWVTNVLIHHNPDYEISKPEFLAAVDAMEQFCQCFECSKCHTAISTIYAGENPVALMCKCGSYAYPLKQ</sequence>
<dbReference type="EMBL" id="MLBF01000088">
    <property type="protein sequence ID" value="OLN26107.1"/>
    <property type="molecule type" value="Genomic_DNA"/>
</dbReference>
<organism evidence="1 2">
    <name type="scientific">Desulfosporosinus metallidurans</name>
    <dbReference type="NCBI Taxonomy" id="1888891"/>
    <lineage>
        <taxon>Bacteria</taxon>
        <taxon>Bacillati</taxon>
        <taxon>Bacillota</taxon>
        <taxon>Clostridia</taxon>
        <taxon>Eubacteriales</taxon>
        <taxon>Desulfitobacteriaceae</taxon>
        <taxon>Desulfosporosinus</taxon>
    </lineage>
</organism>
<dbReference type="InterPro" id="IPR027417">
    <property type="entry name" value="P-loop_NTPase"/>
</dbReference>
<gene>
    <name evidence="1" type="ORF">DSOL_5127</name>
</gene>
<comment type="caution">
    <text evidence="1">The sequence shown here is derived from an EMBL/GenBank/DDBJ whole genome shotgun (WGS) entry which is preliminary data.</text>
</comment>
<dbReference type="GO" id="GO:0000731">
    <property type="term" value="P:DNA synthesis involved in DNA repair"/>
    <property type="evidence" value="ECO:0007669"/>
    <property type="project" value="TreeGrafter"/>
</dbReference>
<reference evidence="1 2" key="1">
    <citation type="submission" date="2016-09" db="EMBL/GenBank/DDBJ databases">
        <title>Complete genome of Desulfosporosinus sp. OL.</title>
        <authorList>
            <person name="Mardanov A."/>
            <person name="Beletsky A."/>
            <person name="Panova A."/>
            <person name="Karnachuk O."/>
            <person name="Ravin N."/>
        </authorList>
    </citation>
    <scope>NUCLEOTIDE SEQUENCE [LARGE SCALE GENOMIC DNA]</scope>
    <source>
        <strain evidence="1 2">OL</strain>
    </source>
</reference>
<evidence type="ECO:0000313" key="1">
    <source>
        <dbReference type="EMBL" id="OLN26107.1"/>
    </source>
</evidence>
<dbReference type="Proteomes" id="UP000186102">
    <property type="component" value="Unassembled WGS sequence"/>
</dbReference>
<keyword evidence="2" id="KW-1185">Reference proteome</keyword>
<evidence type="ECO:0000313" key="2">
    <source>
        <dbReference type="Proteomes" id="UP000186102"/>
    </source>
</evidence>
<dbReference type="PANTHER" id="PTHR32182:SF0">
    <property type="entry name" value="DNA REPLICATION AND REPAIR PROTEIN RECF"/>
    <property type="match status" value="1"/>
</dbReference>
<dbReference type="STRING" id="1888891.DSOL_5127"/>
<dbReference type="GO" id="GO:0006302">
    <property type="term" value="P:double-strand break repair"/>
    <property type="evidence" value="ECO:0007669"/>
    <property type="project" value="TreeGrafter"/>
</dbReference>
<proteinExistence type="predicted"/>
<accession>A0A1Q8QFI2</accession>
<name>A0A1Q8QFI2_9FIRM</name>
<protein>
    <recommendedName>
        <fullName evidence="3">RecF/RecN/SMC N-terminal domain-containing protein</fullName>
    </recommendedName>
</protein>
<dbReference type="SUPFAM" id="SSF52540">
    <property type="entry name" value="P-loop containing nucleoside triphosphate hydrolases"/>
    <property type="match status" value="1"/>
</dbReference>
<dbReference type="PANTHER" id="PTHR32182">
    <property type="entry name" value="DNA REPLICATION AND REPAIR PROTEIN RECF"/>
    <property type="match status" value="1"/>
</dbReference>